<dbReference type="EMBL" id="WEIX01003348">
    <property type="protein sequence ID" value="NWH18002.1"/>
    <property type="molecule type" value="Genomic_DNA"/>
</dbReference>
<dbReference type="AlphaFoldDB" id="A0A850TCP1"/>
<evidence type="ECO:0000256" key="1">
    <source>
        <dbReference type="SAM" id="MobiDB-lite"/>
    </source>
</evidence>
<dbReference type="SMART" id="SM00498">
    <property type="entry name" value="FH2"/>
    <property type="match status" value="1"/>
</dbReference>
<gene>
    <name evidence="3" type="primary">Fhod1</name>
    <name evidence="3" type="ORF">GRUAME_R07793</name>
</gene>
<dbReference type="Pfam" id="PF02181">
    <property type="entry name" value="FH2"/>
    <property type="match status" value="1"/>
</dbReference>
<evidence type="ECO:0000259" key="2">
    <source>
        <dbReference type="PROSITE" id="PS51444"/>
    </source>
</evidence>
<feature type="domain" description="FH2" evidence="2">
    <location>
        <begin position="288"/>
        <end position="682"/>
    </location>
</feature>
<evidence type="ECO:0000313" key="3">
    <source>
        <dbReference type="EMBL" id="NWH18002.1"/>
    </source>
</evidence>
<comment type="caution">
    <text evidence="3">The sequence shown here is derived from an EMBL/GenBank/DDBJ whole genome shotgun (WGS) entry which is preliminary data.</text>
</comment>
<dbReference type="GO" id="GO:0051015">
    <property type="term" value="F:actin filament binding"/>
    <property type="evidence" value="ECO:0007669"/>
    <property type="project" value="TreeGrafter"/>
</dbReference>
<evidence type="ECO:0000313" key="4">
    <source>
        <dbReference type="Proteomes" id="UP000640762"/>
    </source>
</evidence>
<name>A0A850TCP1_GRUAM</name>
<feature type="region of interest" description="Disordered" evidence="1">
    <location>
        <begin position="668"/>
        <end position="803"/>
    </location>
</feature>
<feature type="compositionally biased region" description="Basic residues" evidence="1">
    <location>
        <begin position="786"/>
        <end position="801"/>
    </location>
</feature>
<dbReference type="PANTHER" id="PTHR45920:SF2">
    <property type="entry name" value="FH1_FH2 DOMAIN-CONTAINING PROTEIN 1"/>
    <property type="match status" value="1"/>
</dbReference>
<dbReference type="Gene3D" id="1.20.58.2220">
    <property type="entry name" value="Formin, FH2 domain"/>
    <property type="match status" value="1"/>
</dbReference>
<dbReference type="GO" id="GO:0005856">
    <property type="term" value="C:cytoskeleton"/>
    <property type="evidence" value="ECO:0007669"/>
    <property type="project" value="TreeGrafter"/>
</dbReference>
<reference evidence="3" key="1">
    <citation type="submission" date="2019-10" db="EMBL/GenBank/DDBJ databases">
        <title>Bird 10,000 Genomes (B10K) Project - Family phase.</title>
        <authorList>
            <person name="Zhang G."/>
        </authorList>
    </citation>
    <scope>NUCLEOTIDE SEQUENCE</scope>
    <source>
        <strain evidence="3">B10K-DU-012-65</strain>
        <tissue evidence="3">Muscle</tissue>
    </source>
</reference>
<sequence length="823" mass="89899">RARFLENLAAAQKEKISSMAKGRLDVLSDAVLEHATAVAWDRDSSIPEPGMKPPGIRSRLAQLDTTDSCSTISSDTKFMLDMLYAKGSSEPGREKVSKVPSSPLVQGKVEMDAEGGGSREQEGAWLCGRTPDRPVASTHTKLARAVSSVDAETHKQKLENTGMMPIKKDVELTWECLEASPVQLKIKDLDFTDLGEEDDFDILDTGPMANGSFLSPSIEATSAGALMVPPPPPAAPGCPPPPPPPPAVPGCPPPPPPPPAVPGCPPPPPPAVPGCPPPPGLPGSIAMDGPSQAKKKRTVKLFWKELKQLDGSVGPGRFGQATLWASLQNVEVNAAKLEHLFESRSKEVPTSKKAMDGKKVVVVLDPKRSNAINIGLTVLPPVHIIKTAVLNFDEFAVNKEGIEKILTMVPTEEEKQKIQEAQLANPDVPLGSAEQFLLALSSISDLTARLQLWAFKLDYESLEQEIAEPLFDLKVGMEQLARNHTFKCILATLLAMGNFLNGSQSRGFELGYLEKVSEVKDTVHRQSLLHHLCQMVVEKFPETTDLYSEIASITRSAKIDFDELANSLVQLERRCRASWDNLKVIAKHETKPVLKSKLTDFLKDSTLRIVVLKVVHRRVLNRFHSFLLYLGYPASTARDVKVTPICKLLREFALEYRTCRERVLQQQQKRAAHRERNKTRGRLITETEKFSGITEAAPPPAVVSSGPEEQMEAGHESMKNLLTSPTDAPVRRSRASRGTGHATPAQGSPAQEDVPSSPDDASDEIMDQLVKSVTHNANPRPCANKERRRSRGNRKSLRRTLKGGLSDDLVQALGLGRAPGMEV</sequence>
<dbReference type="GO" id="GO:0005737">
    <property type="term" value="C:cytoplasm"/>
    <property type="evidence" value="ECO:0007669"/>
    <property type="project" value="TreeGrafter"/>
</dbReference>
<feature type="non-terminal residue" evidence="3">
    <location>
        <position position="1"/>
    </location>
</feature>
<dbReference type="GO" id="GO:0030866">
    <property type="term" value="P:cortical actin cytoskeleton organization"/>
    <property type="evidence" value="ECO:0007669"/>
    <property type="project" value="TreeGrafter"/>
</dbReference>
<proteinExistence type="predicted"/>
<feature type="compositionally biased region" description="Basic residues" evidence="1">
    <location>
        <begin position="670"/>
        <end position="681"/>
    </location>
</feature>
<dbReference type="PANTHER" id="PTHR45920">
    <property type="entry name" value="FORMIN HOMOLOGY 2 DOMAIN CONTAINING, ISOFORM I"/>
    <property type="match status" value="1"/>
</dbReference>
<dbReference type="InterPro" id="IPR015425">
    <property type="entry name" value="FH2_Formin"/>
</dbReference>
<keyword evidence="4" id="KW-1185">Reference proteome</keyword>
<organism evidence="3 4">
    <name type="scientific">Grus americana</name>
    <name type="common">Whooping crane</name>
    <dbReference type="NCBI Taxonomy" id="9117"/>
    <lineage>
        <taxon>Eukaryota</taxon>
        <taxon>Metazoa</taxon>
        <taxon>Chordata</taxon>
        <taxon>Craniata</taxon>
        <taxon>Vertebrata</taxon>
        <taxon>Euteleostomi</taxon>
        <taxon>Archelosauria</taxon>
        <taxon>Archosauria</taxon>
        <taxon>Dinosauria</taxon>
        <taxon>Saurischia</taxon>
        <taxon>Theropoda</taxon>
        <taxon>Coelurosauria</taxon>
        <taxon>Aves</taxon>
        <taxon>Neognathae</taxon>
        <taxon>Neoaves</taxon>
        <taxon>Gruiformes</taxon>
        <taxon>Gruidae</taxon>
        <taxon>Grus</taxon>
    </lineage>
</organism>
<dbReference type="InterPro" id="IPR042201">
    <property type="entry name" value="FH2_Formin_sf"/>
</dbReference>
<dbReference type="SUPFAM" id="SSF101447">
    <property type="entry name" value="Formin homology 2 domain (FH2 domain)"/>
    <property type="match status" value="1"/>
</dbReference>
<accession>A0A850TCP1</accession>
<protein>
    <submittedName>
        <fullName evidence="3">FHOD1 protein</fullName>
    </submittedName>
</protein>
<feature type="non-terminal residue" evidence="3">
    <location>
        <position position="823"/>
    </location>
</feature>
<dbReference type="Proteomes" id="UP000640762">
    <property type="component" value="Unassembled WGS sequence"/>
</dbReference>
<dbReference type="PROSITE" id="PS51444">
    <property type="entry name" value="FH2"/>
    <property type="match status" value="1"/>
</dbReference>